<proteinExistence type="predicted"/>
<dbReference type="EMBL" id="KE346370">
    <property type="protein sequence ID" value="KJE96109.1"/>
    <property type="molecule type" value="Genomic_DNA"/>
</dbReference>
<reference evidence="3" key="1">
    <citation type="submission" date="2011-02" db="EMBL/GenBank/DDBJ databases">
        <title>The Genome Sequence of Capsaspora owczarzaki ATCC 30864.</title>
        <authorList>
            <person name="Russ C."/>
            <person name="Cuomo C."/>
            <person name="Burger G."/>
            <person name="Gray M.W."/>
            <person name="Holland P.W.H."/>
            <person name="King N."/>
            <person name="Lang F.B.F."/>
            <person name="Roger A.J."/>
            <person name="Ruiz-Trillo I."/>
            <person name="Young S.K."/>
            <person name="Zeng Q."/>
            <person name="Gargeya S."/>
            <person name="Alvarado L."/>
            <person name="Berlin A."/>
            <person name="Chapman S.B."/>
            <person name="Chen Z."/>
            <person name="Freedman E."/>
            <person name="Gellesch M."/>
            <person name="Goldberg J."/>
            <person name="Griggs A."/>
            <person name="Gujja S."/>
            <person name="Heilman E."/>
            <person name="Heiman D."/>
            <person name="Howarth C."/>
            <person name="Mehta T."/>
            <person name="Neiman D."/>
            <person name="Pearson M."/>
            <person name="Roberts A."/>
            <person name="Saif S."/>
            <person name="Shea T."/>
            <person name="Shenoy N."/>
            <person name="Sisk P."/>
            <person name="Stolte C."/>
            <person name="Sykes S."/>
            <person name="White J."/>
            <person name="Yandava C."/>
            <person name="Haas B."/>
            <person name="Nusbaum C."/>
            <person name="Birren B."/>
        </authorList>
    </citation>
    <scope>NUCLEOTIDE SEQUENCE</scope>
    <source>
        <strain evidence="3">ATCC 30864</strain>
    </source>
</reference>
<dbReference type="RefSeq" id="XP_004345227.1">
    <property type="nucleotide sequence ID" value="XM_004345177.2"/>
</dbReference>
<keyword evidence="3" id="KW-1185">Reference proteome</keyword>
<sequence length="254" mass="26936">MVKRQPAKSSSSSSSAAAAAAGATPFAQAAASAASAASAAVGRSSSSGSPSSSSSASRVSRSSELLEPTRTSQTAARPGLSLLLSESSAMDVDDDDDDDDQDQDQDQDDDNEYEDDDDDDDDDDNEENDESDQESASAGAGLPEFPFPRRIPNFKNGDNSSLSSVLDRVANFLPQMKAANVQLERVIATQGQKAVDIETVDEEGAYVEMDLSCGIIEQQNELTAETMRVQPELPQSSPQITAKHRTNKPLIQEL</sequence>
<dbReference type="InterPro" id="IPR027921">
    <property type="entry name" value="NOPCHAP1"/>
</dbReference>
<dbReference type="PhylomeDB" id="A0A0D2X4I3"/>
<gene>
    <name evidence="2" type="ORF">CAOG_006478</name>
</gene>
<dbReference type="PANTHER" id="PTHR28674:SF1">
    <property type="entry name" value="NOP PROTEIN CHAPERONE 1"/>
    <property type="match status" value="1"/>
</dbReference>
<dbReference type="Pfam" id="PF15370">
    <property type="entry name" value="NOPCHAP1"/>
    <property type="match status" value="1"/>
</dbReference>
<dbReference type="Proteomes" id="UP000008743">
    <property type="component" value="Unassembled WGS sequence"/>
</dbReference>
<organism evidence="2 3">
    <name type="scientific">Capsaspora owczarzaki (strain ATCC 30864)</name>
    <dbReference type="NCBI Taxonomy" id="595528"/>
    <lineage>
        <taxon>Eukaryota</taxon>
        <taxon>Filasterea</taxon>
        <taxon>Capsaspora</taxon>
    </lineage>
</organism>
<feature type="compositionally biased region" description="Low complexity" evidence="1">
    <location>
        <begin position="7"/>
        <end position="63"/>
    </location>
</feature>
<feature type="region of interest" description="Disordered" evidence="1">
    <location>
        <begin position="230"/>
        <end position="254"/>
    </location>
</feature>
<dbReference type="GO" id="GO:0062064">
    <property type="term" value="F:box C/D methylation guide snoRNP complex binding"/>
    <property type="evidence" value="ECO:0007669"/>
    <property type="project" value="TreeGrafter"/>
</dbReference>
<name>A0A0D2X4I3_CAPO3</name>
<evidence type="ECO:0000313" key="3">
    <source>
        <dbReference type="Proteomes" id="UP000008743"/>
    </source>
</evidence>
<dbReference type="GO" id="GO:0000492">
    <property type="term" value="P:box C/D snoRNP assembly"/>
    <property type="evidence" value="ECO:0007669"/>
    <property type="project" value="InterPro"/>
</dbReference>
<dbReference type="STRING" id="595528.A0A0D2X4I3"/>
<evidence type="ECO:0000256" key="1">
    <source>
        <dbReference type="SAM" id="MobiDB-lite"/>
    </source>
</evidence>
<dbReference type="PANTHER" id="PTHR28674">
    <property type="entry name" value="SIMILAR TO DNA SEGMENT, CHR 10, WAYNE STATE UNIVERSITY 102,-EXPRESSED"/>
    <property type="match status" value="1"/>
</dbReference>
<evidence type="ECO:0000313" key="2">
    <source>
        <dbReference type="EMBL" id="KJE96109.1"/>
    </source>
</evidence>
<accession>A0A0D2X4I3</accession>
<feature type="region of interest" description="Disordered" evidence="1">
    <location>
        <begin position="1"/>
        <end position="159"/>
    </location>
</feature>
<dbReference type="InParanoid" id="A0A0D2X4I3"/>
<protein>
    <submittedName>
        <fullName evidence="2">Uncharacterized protein</fullName>
    </submittedName>
</protein>
<dbReference type="OrthoDB" id="1112980at2759"/>
<feature type="compositionally biased region" description="Acidic residues" evidence="1">
    <location>
        <begin position="91"/>
        <end position="133"/>
    </location>
</feature>
<dbReference type="AlphaFoldDB" id="A0A0D2X4I3"/>